<feature type="chain" id="PRO_5015743150" description="Cellulose biosynthesis protein BcsN" evidence="2">
    <location>
        <begin position="18"/>
        <end position="294"/>
    </location>
</feature>
<comment type="caution">
    <text evidence="3">The sequence shown here is derived from an EMBL/GenBank/DDBJ whole genome shotgun (WGS) entry which is preliminary data.</text>
</comment>
<dbReference type="Pfam" id="PF17038">
    <property type="entry name" value="CBP_BcsN"/>
    <property type="match status" value="1"/>
</dbReference>
<feature type="region of interest" description="Disordered" evidence="1">
    <location>
        <begin position="253"/>
        <end position="294"/>
    </location>
</feature>
<evidence type="ECO:0000256" key="1">
    <source>
        <dbReference type="SAM" id="MobiDB-lite"/>
    </source>
</evidence>
<feature type="compositionally biased region" description="Low complexity" evidence="1">
    <location>
        <begin position="263"/>
        <end position="274"/>
    </location>
</feature>
<dbReference type="EMBL" id="QFBC01000001">
    <property type="protein sequence ID" value="PWE57860.1"/>
    <property type="molecule type" value="Genomic_DNA"/>
</dbReference>
<reference evidence="3 4" key="1">
    <citation type="submission" date="2018-05" db="EMBL/GenBank/DDBJ databases">
        <title>The draft genome of strain NS-104.</title>
        <authorList>
            <person name="Hang P."/>
            <person name="Jiang J."/>
        </authorList>
    </citation>
    <scope>NUCLEOTIDE SEQUENCE [LARGE SCALE GENOMIC DNA]</scope>
    <source>
        <strain evidence="3 4">NS-104</strain>
    </source>
</reference>
<evidence type="ECO:0000313" key="4">
    <source>
        <dbReference type="Proteomes" id="UP000245252"/>
    </source>
</evidence>
<organism evidence="3 4">
    <name type="scientific">Metarhizobium album</name>
    <dbReference type="NCBI Taxonomy" id="2182425"/>
    <lineage>
        <taxon>Bacteria</taxon>
        <taxon>Pseudomonadati</taxon>
        <taxon>Pseudomonadota</taxon>
        <taxon>Alphaproteobacteria</taxon>
        <taxon>Hyphomicrobiales</taxon>
        <taxon>Rhizobiaceae</taxon>
        <taxon>Metarhizobium</taxon>
    </lineage>
</organism>
<evidence type="ECO:0000313" key="3">
    <source>
        <dbReference type="EMBL" id="PWE57860.1"/>
    </source>
</evidence>
<dbReference type="InterPro" id="IPR031482">
    <property type="entry name" value="CBP_BcsN"/>
</dbReference>
<keyword evidence="4" id="KW-1185">Reference proteome</keyword>
<feature type="signal peptide" evidence="2">
    <location>
        <begin position="1"/>
        <end position="17"/>
    </location>
</feature>
<gene>
    <name evidence="3" type="ORF">DEM27_01300</name>
</gene>
<keyword evidence="2" id="KW-0732">Signal</keyword>
<evidence type="ECO:0008006" key="5">
    <source>
        <dbReference type="Google" id="ProtNLM"/>
    </source>
</evidence>
<sequence length="294" mass="30419">MNFVRLAAAAGFTALLAGCTSVEDPFLTGATATSVSGPSVSKAVSAEFATASLPLEAGRVVSVQQDVRSDGLSQVILYENATALPGENRLTVDFGAPGSSSRYLRAPTSATVRAELRSALPGIRMQISSVPGNNAQGVFGYATGSAGRGSCLYAWQLAKGGMGEGYAAQVRLRFCHPTLPADSLVGLMQQMRLRPVSKQTLATLRFANGAVRPATAFEETRVGTLGADVEEQPVRRTPRQKAAAHADVETASAIDGVTVPLPDSASRASSADTATADDRKVTPSDVSVAVPLPQ</sequence>
<accession>A0A2U2DX18</accession>
<dbReference type="RefSeq" id="WP_109456377.1">
    <property type="nucleotide sequence ID" value="NZ_QFBC01000001.1"/>
</dbReference>
<protein>
    <recommendedName>
        <fullName evidence="5">Cellulose biosynthesis protein BcsN</fullName>
    </recommendedName>
</protein>
<proteinExistence type="predicted"/>
<evidence type="ECO:0000256" key="2">
    <source>
        <dbReference type="SAM" id="SignalP"/>
    </source>
</evidence>
<dbReference type="AlphaFoldDB" id="A0A2U2DX18"/>
<dbReference type="PROSITE" id="PS51257">
    <property type="entry name" value="PROKAR_LIPOPROTEIN"/>
    <property type="match status" value="1"/>
</dbReference>
<name>A0A2U2DX18_9HYPH</name>
<dbReference type="OrthoDB" id="7948789at2"/>
<dbReference type="Proteomes" id="UP000245252">
    <property type="component" value="Unassembled WGS sequence"/>
</dbReference>